<accession>A0AAE1GZD0</accession>
<reference evidence="6" key="1">
    <citation type="submission" date="2021-07" db="EMBL/GenBank/DDBJ databases">
        <authorList>
            <person name="Catto M.A."/>
            <person name="Jacobson A."/>
            <person name="Kennedy G."/>
            <person name="Labadie P."/>
            <person name="Hunt B.G."/>
            <person name="Srinivasan R."/>
        </authorList>
    </citation>
    <scope>NUCLEOTIDE SEQUENCE</scope>
    <source>
        <strain evidence="6">PL_HMW_Pooled</strain>
        <tissue evidence="6">Head</tissue>
    </source>
</reference>
<evidence type="ECO:0000256" key="3">
    <source>
        <dbReference type="ARBA" id="ARBA00022771"/>
    </source>
</evidence>
<dbReference type="GO" id="GO:0008270">
    <property type="term" value="F:zinc ion binding"/>
    <property type="evidence" value="ECO:0007669"/>
    <property type="project" value="UniProtKB-KW"/>
</dbReference>
<dbReference type="InterPro" id="IPR052035">
    <property type="entry name" value="ZnF_BED_domain_contain"/>
</dbReference>
<dbReference type="GO" id="GO:0016874">
    <property type="term" value="F:ligase activity"/>
    <property type="evidence" value="ECO:0007669"/>
    <property type="project" value="UniProtKB-KW"/>
</dbReference>
<sequence>MSSHLGVVAHFHEGLKVRTIEIAARPMPESKTAQNIQVALREICQEWNIDYANVRGIVTDGGANIKNAVRNEFGCDKHIECITHKINNIGQAALGLKETKVPSEHTFDDFMDEATDIPEDEEQAIDLLDDLNEETDDSLSTTQMRPLVMRVKKIVRFFRKREVATSELIALQEAEGKQRHECRKLIQEVRTRWNSTFEMVDRKASQVFM</sequence>
<dbReference type="EMBL" id="JAHWGI010000183">
    <property type="protein sequence ID" value="KAK3910680.1"/>
    <property type="molecule type" value="Genomic_DNA"/>
</dbReference>
<evidence type="ECO:0000256" key="4">
    <source>
        <dbReference type="ARBA" id="ARBA00022833"/>
    </source>
</evidence>
<dbReference type="Proteomes" id="UP001219518">
    <property type="component" value="Unassembled WGS sequence"/>
</dbReference>
<dbReference type="AlphaFoldDB" id="A0AAE1GZD0"/>
<organism evidence="6 7">
    <name type="scientific">Frankliniella fusca</name>
    <dbReference type="NCBI Taxonomy" id="407009"/>
    <lineage>
        <taxon>Eukaryota</taxon>
        <taxon>Metazoa</taxon>
        <taxon>Ecdysozoa</taxon>
        <taxon>Arthropoda</taxon>
        <taxon>Hexapoda</taxon>
        <taxon>Insecta</taxon>
        <taxon>Pterygota</taxon>
        <taxon>Neoptera</taxon>
        <taxon>Paraneoptera</taxon>
        <taxon>Thysanoptera</taxon>
        <taxon>Terebrantia</taxon>
        <taxon>Thripoidea</taxon>
        <taxon>Thripidae</taxon>
        <taxon>Frankliniella</taxon>
    </lineage>
</organism>
<keyword evidence="7" id="KW-1185">Reference proteome</keyword>
<evidence type="ECO:0000256" key="1">
    <source>
        <dbReference type="ARBA" id="ARBA00004123"/>
    </source>
</evidence>
<dbReference type="GO" id="GO:0005634">
    <property type="term" value="C:nucleus"/>
    <property type="evidence" value="ECO:0007669"/>
    <property type="project" value="UniProtKB-SubCell"/>
</dbReference>
<comment type="subcellular location">
    <subcellularLocation>
        <location evidence="1">Nucleus</location>
    </subcellularLocation>
</comment>
<feature type="non-terminal residue" evidence="6">
    <location>
        <position position="1"/>
    </location>
</feature>
<name>A0AAE1GZD0_9NEOP</name>
<evidence type="ECO:0000256" key="2">
    <source>
        <dbReference type="ARBA" id="ARBA00022723"/>
    </source>
</evidence>
<keyword evidence="5" id="KW-0539">Nucleus</keyword>
<protein>
    <submittedName>
        <fullName evidence="6">E3 SUMO-protein ligase ZBED1</fullName>
    </submittedName>
</protein>
<evidence type="ECO:0000313" key="6">
    <source>
        <dbReference type="EMBL" id="KAK3910680.1"/>
    </source>
</evidence>
<comment type="caution">
    <text evidence="6">The sequence shown here is derived from an EMBL/GenBank/DDBJ whole genome shotgun (WGS) entry which is preliminary data.</text>
</comment>
<dbReference type="PANTHER" id="PTHR46481">
    <property type="entry name" value="ZINC FINGER BED DOMAIN-CONTAINING PROTEIN 4"/>
    <property type="match status" value="1"/>
</dbReference>
<evidence type="ECO:0000256" key="5">
    <source>
        <dbReference type="ARBA" id="ARBA00023242"/>
    </source>
</evidence>
<dbReference type="InterPro" id="IPR012337">
    <property type="entry name" value="RNaseH-like_sf"/>
</dbReference>
<keyword evidence="2" id="KW-0479">Metal-binding</keyword>
<dbReference type="SUPFAM" id="SSF53098">
    <property type="entry name" value="Ribonuclease H-like"/>
    <property type="match status" value="1"/>
</dbReference>
<gene>
    <name evidence="6" type="ORF">KUF71_020494</name>
</gene>
<evidence type="ECO:0000313" key="7">
    <source>
        <dbReference type="Proteomes" id="UP001219518"/>
    </source>
</evidence>
<reference evidence="6" key="2">
    <citation type="journal article" date="2023" name="BMC Genomics">
        <title>Pest status, molecular evolution, and epigenetic factors derived from the genome assembly of Frankliniella fusca, a thysanopteran phytovirus vector.</title>
        <authorList>
            <person name="Catto M.A."/>
            <person name="Labadie P.E."/>
            <person name="Jacobson A.L."/>
            <person name="Kennedy G.G."/>
            <person name="Srinivasan R."/>
            <person name="Hunt B.G."/>
        </authorList>
    </citation>
    <scope>NUCLEOTIDE SEQUENCE</scope>
    <source>
        <strain evidence="6">PL_HMW_Pooled</strain>
    </source>
</reference>
<dbReference type="PANTHER" id="PTHR46481:SF10">
    <property type="entry name" value="ZINC FINGER BED DOMAIN-CONTAINING PROTEIN 39"/>
    <property type="match status" value="1"/>
</dbReference>
<keyword evidence="3" id="KW-0863">Zinc-finger</keyword>
<keyword evidence="6" id="KW-0436">Ligase</keyword>
<keyword evidence="4" id="KW-0862">Zinc</keyword>
<proteinExistence type="predicted"/>